<keyword evidence="1" id="KW-0732">Signal</keyword>
<proteinExistence type="predicted"/>
<evidence type="ECO:0000256" key="1">
    <source>
        <dbReference type="SAM" id="SignalP"/>
    </source>
</evidence>
<keyword evidence="3" id="KW-1185">Reference proteome</keyword>
<sequence>MGTTRSFRLVLACIGASSLGLCLASCSTSTTVGSQTRLDITIRADGSEISQQYLLECDGEQSTDASTLPDASKACLQLALDPSVTTEEIDPQQACTEIYGGPQRAEIEGTLHGDPVNANFSRHNGCAIERWESASFLLGSVNS</sequence>
<dbReference type="Proteomes" id="UP000006878">
    <property type="component" value="Chromosome"/>
</dbReference>
<organism evidence="2 3">
    <name type="scientific">Glutamicibacter arilaitensis (strain DSM 16368 / CIP 108037 / IAM 15318 / JCM 13566 / NCIMB 14258 / Re117)</name>
    <name type="common">Arthrobacter arilaitensis</name>
    <dbReference type="NCBI Taxonomy" id="861360"/>
    <lineage>
        <taxon>Bacteria</taxon>
        <taxon>Bacillati</taxon>
        <taxon>Actinomycetota</taxon>
        <taxon>Actinomycetes</taxon>
        <taxon>Micrococcales</taxon>
        <taxon>Micrococcaceae</taxon>
        <taxon>Glutamicibacter</taxon>
    </lineage>
</organism>
<dbReference type="Gene3D" id="3.30.350.10">
    <property type="entry name" value="Subtilisin inhibitor-like"/>
    <property type="match status" value="1"/>
</dbReference>
<evidence type="ECO:0000313" key="3">
    <source>
        <dbReference type="Proteomes" id="UP000006878"/>
    </source>
</evidence>
<feature type="chain" id="PRO_5046490309" evidence="1">
    <location>
        <begin position="25"/>
        <end position="143"/>
    </location>
</feature>
<name>A0ABM9PTL3_GLUAR</name>
<dbReference type="EMBL" id="FQ311875">
    <property type="protein sequence ID" value="CBT74536.1"/>
    <property type="molecule type" value="Genomic_DNA"/>
</dbReference>
<reference evidence="3" key="1">
    <citation type="journal article" date="2010" name="PLoS ONE">
        <title>The Arthrobacter arilaitensis Re117 genome sequence reveals its genetic adaptation to the surface of cheese.</title>
        <authorList>
            <person name="Monnet C."/>
            <person name="Loux V."/>
            <person name="Gibrat J.F."/>
            <person name="Spinnler E."/>
            <person name="Barbe V."/>
            <person name="Vacherie B."/>
            <person name="Gavory F."/>
            <person name="Gourbeyre E."/>
            <person name="Siguier P."/>
            <person name="Chandler M."/>
            <person name="Elleuch R."/>
            <person name="Irlinger F."/>
            <person name="Vallaeys T."/>
        </authorList>
    </citation>
    <scope>NUCLEOTIDE SEQUENCE</scope>
    <source>
        <strain evidence="3">DSM 16368 / CIP 108037 / IAM 15318 / JCM 13566 / Re117</strain>
    </source>
</reference>
<dbReference type="InterPro" id="IPR036819">
    <property type="entry name" value="Subtilisin_inhibitor-like_sf"/>
</dbReference>
<protein>
    <submittedName>
        <fullName evidence="2">Conserved hypothetical secreted protein</fullName>
    </submittedName>
</protein>
<feature type="signal peptide" evidence="1">
    <location>
        <begin position="1"/>
        <end position="24"/>
    </location>
</feature>
<evidence type="ECO:0000313" key="2">
    <source>
        <dbReference type="EMBL" id="CBT74536.1"/>
    </source>
</evidence>
<gene>
    <name evidence="2" type="ordered locus">AARI_03000</name>
</gene>
<accession>A0ABM9PTL3</accession>
<reference evidence="3" key="2">
    <citation type="submission" date="2010-07" db="EMBL/GenBank/DDBJ databases">
        <title>Complete genome sequence of Arthrobacter arilaitensis (strain DSM 16368 / CIP 108037 / JCM 13566 / Re117).</title>
        <authorList>
            <person name="Genoscope."/>
        </authorList>
    </citation>
    <scope>NUCLEOTIDE SEQUENCE [LARGE SCALE GENOMIC DNA]</scope>
    <source>
        <strain evidence="3">DSM 16368 / CIP 108037 / IAM 15318 / JCM 13566 / Re117</strain>
    </source>
</reference>
<dbReference type="SUPFAM" id="SSF55399">
    <property type="entry name" value="Subtilisin inhibitor"/>
    <property type="match status" value="1"/>
</dbReference>